<proteinExistence type="predicted"/>
<name>A0ABR1LCX8_9PEZI</name>
<evidence type="ECO:0000256" key="1">
    <source>
        <dbReference type="ARBA" id="ARBA00022723"/>
    </source>
</evidence>
<reference evidence="7 8" key="1">
    <citation type="submission" date="2024-04" db="EMBL/GenBank/DDBJ databases">
        <title>Phyllosticta paracitricarpa is synonymous to the EU quarantine fungus P. citricarpa based on phylogenomic analyses.</title>
        <authorList>
            <consortium name="Lawrence Berkeley National Laboratory"/>
            <person name="Van ingen-buijs V.A."/>
            <person name="Van westerhoven A.C."/>
            <person name="Haridas S."/>
            <person name="Skiadas P."/>
            <person name="Martin F."/>
            <person name="Groenewald J.Z."/>
            <person name="Crous P.W."/>
            <person name="Seidl M.F."/>
        </authorList>
    </citation>
    <scope>NUCLEOTIDE SEQUENCE [LARGE SCALE GENOMIC DNA]</scope>
    <source>
        <strain evidence="7 8">CPC 17464</strain>
    </source>
</reference>
<feature type="compositionally biased region" description="Polar residues" evidence="5">
    <location>
        <begin position="240"/>
        <end position="251"/>
    </location>
</feature>
<evidence type="ECO:0000256" key="5">
    <source>
        <dbReference type="SAM" id="MobiDB-lite"/>
    </source>
</evidence>
<evidence type="ECO:0000256" key="3">
    <source>
        <dbReference type="ARBA" id="ARBA00022833"/>
    </source>
</evidence>
<dbReference type="PANTHER" id="PTHR13513">
    <property type="entry name" value="E3 UBIQUITIN-PROTEIN LIGASE UBR7"/>
    <property type="match status" value="1"/>
</dbReference>
<feature type="compositionally biased region" description="Basic and acidic residues" evidence="5">
    <location>
        <begin position="360"/>
        <end position="369"/>
    </location>
</feature>
<feature type="compositionally biased region" description="Acidic residues" evidence="5">
    <location>
        <begin position="348"/>
        <end position="357"/>
    </location>
</feature>
<keyword evidence="8" id="KW-1185">Reference proteome</keyword>
<feature type="zinc finger region" description="UBR-type" evidence="4">
    <location>
        <begin position="48"/>
        <end position="126"/>
    </location>
</feature>
<feature type="compositionally biased region" description="Gly residues" evidence="5">
    <location>
        <begin position="537"/>
        <end position="561"/>
    </location>
</feature>
<dbReference type="Proteomes" id="UP001360953">
    <property type="component" value="Unassembled WGS sequence"/>
</dbReference>
<evidence type="ECO:0000259" key="6">
    <source>
        <dbReference type="PROSITE" id="PS51157"/>
    </source>
</evidence>
<gene>
    <name evidence="7" type="ORF">J3D65DRAFT_634349</name>
</gene>
<feature type="region of interest" description="Disordered" evidence="5">
    <location>
        <begin position="1"/>
        <end position="23"/>
    </location>
</feature>
<feature type="compositionally biased region" description="Low complexity" evidence="5">
    <location>
        <begin position="440"/>
        <end position="456"/>
    </location>
</feature>
<feature type="region of interest" description="Disordered" evidence="5">
    <location>
        <begin position="205"/>
        <end position="272"/>
    </location>
</feature>
<organism evidence="7 8">
    <name type="scientific">Phyllosticta citribraziliensis</name>
    <dbReference type="NCBI Taxonomy" id="989973"/>
    <lineage>
        <taxon>Eukaryota</taxon>
        <taxon>Fungi</taxon>
        <taxon>Dikarya</taxon>
        <taxon>Ascomycota</taxon>
        <taxon>Pezizomycotina</taxon>
        <taxon>Dothideomycetes</taxon>
        <taxon>Dothideomycetes incertae sedis</taxon>
        <taxon>Botryosphaeriales</taxon>
        <taxon>Phyllostictaceae</taxon>
        <taxon>Phyllosticta</taxon>
    </lineage>
</organism>
<dbReference type="PANTHER" id="PTHR13513:SF9">
    <property type="entry name" value="E3 UBIQUITIN-PROTEIN LIGASE UBR7-RELATED"/>
    <property type="match status" value="1"/>
</dbReference>
<dbReference type="SMART" id="SM00396">
    <property type="entry name" value="ZnF_UBR1"/>
    <property type="match status" value="1"/>
</dbReference>
<dbReference type="Pfam" id="PF02207">
    <property type="entry name" value="zf-UBR"/>
    <property type="match status" value="1"/>
</dbReference>
<dbReference type="InterPro" id="IPR047506">
    <property type="entry name" value="UBR7-like_UBR-box"/>
</dbReference>
<dbReference type="EMBL" id="JBBPEH010000010">
    <property type="protein sequence ID" value="KAK7533098.1"/>
    <property type="molecule type" value="Genomic_DNA"/>
</dbReference>
<feature type="region of interest" description="Disordered" evidence="5">
    <location>
        <begin position="531"/>
        <end position="569"/>
    </location>
</feature>
<keyword evidence="3" id="KW-0862">Zinc</keyword>
<keyword evidence="2" id="KW-0863">Zinc-finger</keyword>
<feature type="compositionally biased region" description="Polar residues" evidence="5">
    <location>
        <begin position="10"/>
        <end position="23"/>
    </location>
</feature>
<dbReference type="CDD" id="cd19677">
    <property type="entry name" value="UBR-box_UBR7"/>
    <property type="match status" value="1"/>
</dbReference>
<feature type="compositionally biased region" description="Polar residues" evidence="5">
    <location>
        <begin position="216"/>
        <end position="233"/>
    </location>
</feature>
<dbReference type="InterPro" id="IPR003126">
    <property type="entry name" value="Znf_UBR"/>
</dbReference>
<feature type="domain" description="UBR-type" evidence="6">
    <location>
        <begin position="48"/>
        <end position="126"/>
    </location>
</feature>
<dbReference type="InterPro" id="IPR040204">
    <property type="entry name" value="UBR7"/>
</dbReference>
<feature type="region of interest" description="Disordered" evidence="5">
    <location>
        <begin position="329"/>
        <end position="380"/>
    </location>
</feature>
<evidence type="ECO:0000313" key="7">
    <source>
        <dbReference type="EMBL" id="KAK7533098.1"/>
    </source>
</evidence>
<feature type="compositionally biased region" description="Basic and acidic residues" evidence="5">
    <location>
        <begin position="205"/>
        <end position="214"/>
    </location>
</feature>
<evidence type="ECO:0000256" key="2">
    <source>
        <dbReference type="ARBA" id="ARBA00022771"/>
    </source>
</evidence>
<sequence length="569" mass="61488">MAESAAQKLGRSNSISQASENSQTAQDFINSQLQLEADAREVLPYQFDTCSRPLGPLRQKLWSCLTCNPPPTDPNETYTPAGVCYSCHVSCHGDHTLVELFAKRNFVCDCGTTRIQSDHPCSLRINEETGLKGDVRGASPEPTNHYDHNYRNRFCGCGQDYDAYEEKGTMFQCLGLGTVEDGGCGEDWWHPECIVGLPRDWYKKDGKASGDKDSSTPGQKNQDVADANDTNAAESRDQAPSETNGQGTNQENGHKADVEIEDEPPTPPGFPHEDDFEHFICYKCVEAFPWIKRYAGTDGFLQPVYHKPSSPNTTCGADDAKTDVPTTVALTSSEVVPEQDSKKRKADEEEEEEEEASTEAAKRQRHSQESEVETEESVSKPVGDASCYYNKLPPAPTGQLSLFVSATFRERLCHCRTCFPLLTPHAYLLEEEDVYEPPLSSASSAAGDDANAAARGGSVGSRSLLDKGEAALSNVDRVRAIEGVMVYNHLKDKVKDFLKPFAESGTPVGAEDIKRYFEGLRGDAEGIMAARGDAAAEGGGGGSTDGKGGDGGGEGGEGAGGGRREQSGY</sequence>
<comment type="caution">
    <text evidence="7">The sequence shown here is derived from an EMBL/GenBank/DDBJ whole genome shotgun (WGS) entry which is preliminary data.</text>
</comment>
<evidence type="ECO:0000313" key="8">
    <source>
        <dbReference type="Proteomes" id="UP001360953"/>
    </source>
</evidence>
<dbReference type="PROSITE" id="PS51157">
    <property type="entry name" value="ZF_UBR"/>
    <property type="match status" value="1"/>
</dbReference>
<accession>A0ABR1LCX8</accession>
<keyword evidence="1" id="KW-0479">Metal-binding</keyword>
<dbReference type="GeneID" id="92034124"/>
<protein>
    <submittedName>
        <fullName evidence="7">Metaphase-anaphase transition protein</fullName>
    </submittedName>
</protein>
<evidence type="ECO:0000256" key="4">
    <source>
        <dbReference type="PROSITE-ProRule" id="PRU00508"/>
    </source>
</evidence>
<feature type="region of interest" description="Disordered" evidence="5">
    <location>
        <begin position="438"/>
        <end position="460"/>
    </location>
</feature>
<dbReference type="RefSeq" id="XP_066652491.1">
    <property type="nucleotide sequence ID" value="XM_066801218.1"/>
</dbReference>